<gene>
    <name evidence="5" type="ORF">RASY3_01765</name>
</gene>
<dbReference type="InterPro" id="IPR003593">
    <property type="entry name" value="AAA+_ATPase"/>
</dbReference>
<keyword evidence="6" id="KW-1185">Reference proteome</keyword>
<dbReference type="SUPFAM" id="SSF52540">
    <property type="entry name" value="P-loop containing nucleoside triphosphate hydrolases"/>
    <property type="match status" value="1"/>
</dbReference>
<evidence type="ECO:0000256" key="1">
    <source>
        <dbReference type="ARBA" id="ARBA00022448"/>
    </source>
</evidence>
<dbReference type="RefSeq" id="WP_037284625.1">
    <property type="nucleotide sequence ID" value="NZ_JEOB01000001.1"/>
</dbReference>
<reference evidence="5 6" key="1">
    <citation type="submission" date="2013-06" db="EMBL/GenBank/DDBJ databases">
        <title>Rumen cellulosomics: divergent fiber-degrading strategies revealed by comparative genome-wide analysis of six Ruminococcal strains.</title>
        <authorList>
            <person name="Dassa B."/>
            <person name="Borovok I."/>
            <person name="Lamed R."/>
            <person name="Flint H."/>
            <person name="Yeoman C.J."/>
            <person name="White B."/>
            <person name="Bayer E.A."/>
        </authorList>
    </citation>
    <scope>NUCLEOTIDE SEQUENCE [LARGE SCALE GENOMIC DNA]</scope>
    <source>
        <strain evidence="5 6">SY3</strain>
    </source>
</reference>
<protein>
    <submittedName>
        <fullName evidence="5">ABC transporter</fullName>
    </submittedName>
</protein>
<keyword evidence="1" id="KW-0813">Transport</keyword>
<dbReference type="CDD" id="cd03230">
    <property type="entry name" value="ABC_DR_subfamily_A"/>
    <property type="match status" value="1"/>
</dbReference>
<dbReference type="InterPro" id="IPR027417">
    <property type="entry name" value="P-loop_NTPase"/>
</dbReference>
<dbReference type="InterPro" id="IPR051782">
    <property type="entry name" value="ABC_Transporter_VariousFunc"/>
</dbReference>
<dbReference type="PANTHER" id="PTHR42939">
    <property type="entry name" value="ABC TRANSPORTER ATP-BINDING PROTEIN ALBC-RELATED"/>
    <property type="match status" value="1"/>
</dbReference>
<dbReference type="InterPro" id="IPR003439">
    <property type="entry name" value="ABC_transporter-like_ATP-bd"/>
</dbReference>
<dbReference type="PANTHER" id="PTHR42939:SF3">
    <property type="entry name" value="ABC TRANSPORTER ATP-BINDING COMPONENT"/>
    <property type="match status" value="1"/>
</dbReference>
<comment type="caution">
    <text evidence="5">The sequence shown here is derived from an EMBL/GenBank/DDBJ whole genome shotgun (WGS) entry which is preliminary data.</text>
</comment>
<evidence type="ECO:0000313" key="6">
    <source>
        <dbReference type="Proteomes" id="UP000021369"/>
    </source>
</evidence>
<feature type="domain" description="ABC transporter" evidence="4">
    <location>
        <begin position="5"/>
        <end position="230"/>
    </location>
</feature>
<evidence type="ECO:0000256" key="2">
    <source>
        <dbReference type="ARBA" id="ARBA00022741"/>
    </source>
</evidence>
<evidence type="ECO:0000313" key="5">
    <source>
        <dbReference type="EMBL" id="EXM40573.1"/>
    </source>
</evidence>
<dbReference type="Gene3D" id="3.40.50.300">
    <property type="entry name" value="P-loop containing nucleotide triphosphate hydrolases"/>
    <property type="match status" value="1"/>
</dbReference>
<accession>A0A011W185</accession>
<dbReference type="GO" id="GO:0005524">
    <property type="term" value="F:ATP binding"/>
    <property type="evidence" value="ECO:0007669"/>
    <property type="project" value="UniProtKB-KW"/>
</dbReference>
<dbReference type="Proteomes" id="UP000021369">
    <property type="component" value="Unassembled WGS sequence"/>
</dbReference>
<organism evidence="5 6">
    <name type="scientific">Ruminococcus albus SY3</name>
    <dbReference type="NCBI Taxonomy" id="1341156"/>
    <lineage>
        <taxon>Bacteria</taxon>
        <taxon>Bacillati</taxon>
        <taxon>Bacillota</taxon>
        <taxon>Clostridia</taxon>
        <taxon>Eubacteriales</taxon>
        <taxon>Oscillospiraceae</taxon>
        <taxon>Ruminococcus</taxon>
    </lineage>
</organism>
<dbReference type="PATRIC" id="fig|1341156.4.peg.75"/>
<dbReference type="SMART" id="SM00382">
    <property type="entry name" value="AAA"/>
    <property type="match status" value="1"/>
</dbReference>
<dbReference type="EMBL" id="JEOB01000001">
    <property type="protein sequence ID" value="EXM40573.1"/>
    <property type="molecule type" value="Genomic_DNA"/>
</dbReference>
<dbReference type="AlphaFoldDB" id="A0A011W185"/>
<name>A0A011W185_RUMAL</name>
<keyword evidence="2" id="KW-0547">Nucleotide-binding</keyword>
<evidence type="ECO:0000256" key="3">
    <source>
        <dbReference type="ARBA" id="ARBA00022840"/>
    </source>
</evidence>
<dbReference type="OrthoDB" id="9804819at2"/>
<sequence>MENAIEIRGLVKEYKDFKLDNVDLTLPGGCILGLIGENGAGKSTLIKCLLGIIHKNEGSITILGRDADKELADIKEDVGVVLDDVGIPDTFKYKQINSVMKCTYRNWDEAVFEGYMEKFGLPKDKKFKDFSRGMKMKMGIAIALSHNAKLLVLDEATNGLDPVIRDEVTDIFYEFTRDEDHSILISSHIVSDLEKLCDYISFIHKGRVLLNEEKDILLEEYGILSCTEEVLKELDPHAIRGKKSGKYGVQALVKRDGVPAGMDISPVTIEELFVFMIKEIA</sequence>
<dbReference type="GO" id="GO:0016887">
    <property type="term" value="F:ATP hydrolysis activity"/>
    <property type="evidence" value="ECO:0007669"/>
    <property type="project" value="InterPro"/>
</dbReference>
<dbReference type="Pfam" id="PF00005">
    <property type="entry name" value="ABC_tran"/>
    <property type="match status" value="1"/>
</dbReference>
<keyword evidence="3" id="KW-0067">ATP-binding</keyword>
<evidence type="ECO:0000259" key="4">
    <source>
        <dbReference type="PROSITE" id="PS50893"/>
    </source>
</evidence>
<dbReference type="PROSITE" id="PS50893">
    <property type="entry name" value="ABC_TRANSPORTER_2"/>
    <property type="match status" value="1"/>
</dbReference>
<proteinExistence type="predicted"/>